<accession>A0ABM8QXH1</accession>
<dbReference type="Proteomes" id="UP000672526">
    <property type="component" value="Unassembled WGS sequence"/>
</dbReference>
<gene>
    <name evidence="1" type="ORF">R69888_01598</name>
</gene>
<organism evidence="1 2">
    <name type="scientific">Paraburkholderia haematera</name>
    <dbReference type="NCBI Taxonomy" id="2793077"/>
    <lineage>
        <taxon>Bacteria</taxon>
        <taxon>Pseudomonadati</taxon>
        <taxon>Pseudomonadota</taxon>
        <taxon>Betaproteobacteria</taxon>
        <taxon>Burkholderiales</taxon>
        <taxon>Burkholderiaceae</taxon>
        <taxon>Paraburkholderia</taxon>
    </lineage>
</organism>
<dbReference type="EMBL" id="CAJNBK010000003">
    <property type="protein sequence ID" value="CAE6720988.1"/>
    <property type="molecule type" value="Genomic_DNA"/>
</dbReference>
<evidence type="ECO:0000313" key="2">
    <source>
        <dbReference type="Proteomes" id="UP000672526"/>
    </source>
</evidence>
<reference evidence="1 2" key="1">
    <citation type="submission" date="2021-02" db="EMBL/GenBank/DDBJ databases">
        <authorList>
            <person name="Vanwijnsberghe S."/>
        </authorList>
    </citation>
    <scope>NUCLEOTIDE SEQUENCE [LARGE SCALE GENOMIC DNA]</scope>
    <source>
        <strain evidence="1 2">LMG 31837</strain>
    </source>
</reference>
<sequence length="40" mass="4887">MDHRGRLRAPSVFYQVEWLIAKCWLWWSFALTRACECERA</sequence>
<protein>
    <recommendedName>
        <fullName evidence="3">Transposase</fullName>
    </recommendedName>
</protein>
<evidence type="ECO:0000313" key="1">
    <source>
        <dbReference type="EMBL" id="CAE6720988.1"/>
    </source>
</evidence>
<proteinExistence type="predicted"/>
<comment type="caution">
    <text evidence="1">The sequence shown here is derived from an EMBL/GenBank/DDBJ whole genome shotgun (WGS) entry which is preliminary data.</text>
</comment>
<evidence type="ECO:0008006" key="3">
    <source>
        <dbReference type="Google" id="ProtNLM"/>
    </source>
</evidence>
<name>A0ABM8QXH1_9BURK</name>
<keyword evidence="2" id="KW-1185">Reference proteome</keyword>